<proteinExistence type="inferred from homology"/>
<dbReference type="InterPro" id="IPR011051">
    <property type="entry name" value="RmlC_Cupin_sf"/>
</dbReference>
<dbReference type="RefSeq" id="WP_346077447.1">
    <property type="nucleotide sequence ID" value="NZ_BAAARB010000023.1"/>
</dbReference>
<evidence type="ECO:0000313" key="6">
    <source>
        <dbReference type="Proteomes" id="UP001501170"/>
    </source>
</evidence>
<dbReference type="InterPro" id="IPR003829">
    <property type="entry name" value="Pirin_N_dom"/>
</dbReference>
<dbReference type="SUPFAM" id="SSF51182">
    <property type="entry name" value="RmlC-like cupins"/>
    <property type="match status" value="1"/>
</dbReference>
<reference evidence="5 6" key="1">
    <citation type="journal article" date="2019" name="Int. J. Syst. Evol. Microbiol.">
        <title>The Global Catalogue of Microorganisms (GCM) 10K type strain sequencing project: providing services to taxonomists for standard genome sequencing and annotation.</title>
        <authorList>
            <consortium name="The Broad Institute Genomics Platform"/>
            <consortium name="The Broad Institute Genome Sequencing Center for Infectious Disease"/>
            <person name="Wu L."/>
            <person name="Ma J."/>
        </authorList>
    </citation>
    <scope>NUCLEOTIDE SEQUENCE [LARGE SCALE GENOMIC DNA]</scope>
    <source>
        <strain evidence="5 6">JCM 16227</strain>
    </source>
</reference>
<dbReference type="Pfam" id="PF02678">
    <property type="entry name" value="Pirin"/>
    <property type="match status" value="1"/>
</dbReference>
<protein>
    <submittedName>
        <fullName evidence="5">Pirin family protein</fullName>
    </submittedName>
</protein>
<feature type="domain" description="Pirin C-terminal" evidence="4">
    <location>
        <begin position="196"/>
        <end position="294"/>
    </location>
</feature>
<comment type="similarity">
    <text evidence="1 2">Belongs to the pirin family.</text>
</comment>
<dbReference type="PIRSF" id="PIRSF006232">
    <property type="entry name" value="Pirin"/>
    <property type="match status" value="1"/>
</dbReference>
<keyword evidence="6" id="KW-1185">Reference proteome</keyword>
<accession>A0ABN3HYA5</accession>
<dbReference type="InterPro" id="IPR012093">
    <property type="entry name" value="Pirin"/>
</dbReference>
<sequence length="328" mass="35314">MSNMEAQPAEVECGATPAAGVEVIEPRLVPLGGIRAMKANRTLPTRDRSMIGAWCFADHYGPEPVSQSGGMRVLPHPHTGLQTVSWLFEGEIEHRDSAGVHAMVLPGEMTLMSAGRGISHSEVSTRRVETLHGVQLWVALPDGARHGENGFQHYRAPSVDLTDASGAVVGSMKVFVGDSGGSSAEIVTATPLLGAELSIDPGACAVLEVDESFEHGVLLDTAAAEVGGVRIGRASLAYVGPGSSRLEVHNPTDRPARAVLLGGEPFAEDIVMWWNFVGRDHDEIAEYREEWQRRSERFGTVGGWGADEWIPAPPLPNTRLKPRRRTRP</sequence>
<evidence type="ECO:0000259" key="3">
    <source>
        <dbReference type="Pfam" id="PF02678"/>
    </source>
</evidence>
<comment type="caution">
    <text evidence="5">The sequence shown here is derived from an EMBL/GenBank/DDBJ whole genome shotgun (WGS) entry which is preliminary data.</text>
</comment>
<organism evidence="5 6">
    <name type="scientific">Gordonia cholesterolivorans</name>
    <dbReference type="NCBI Taxonomy" id="559625"/>
    <lineage>
        <taxon>Bacteria</taxon>
        <taxon>Bacillati</taxon>
        <taxon>Actinomycetota</taxon>
        <taxon>Actinomycetes</taxon>
        <taxon>Mycobacteriales</taxon>
        <taxon>Gordoniaceae</taxon>
        <taxon>Gordonia</taxon>
    </lineage>
</organism>
<dbReference type="PANTHER" id="PTHR13903:SF8">
    <property type="entry name" value="PIRIN"/>
    <property type="match status" value="1"/>
</dbReference>
<dbReference type="EMBL" id="BAAARB010000023">
    <property type="protein sequence ID" value="GAA2390531.1"/>
    <property type="molecule type" value="Genomic_DNA"/>
</dbReference>
<dbReference type="Pfam" id="PF05726">
    <property type="entry name" value="Pirin_C"/>
    <property type="match status" value="1"/>
</dbReference>
<name>A0ABN3HYA5_9ACTN</name>
<dbReference type="InterPro" id="IPR014710">
    <property type="entry name" value="RmlC-like_jellyroll"/>
</dbReference>
<feature type="domain" description="Pirin N-terminal" evidence="3">
    <location>
        <begin position="39"/>
        <end position="138"/>
    </location>
</feature>
<evidence type="ECO:0000256" key="2">
    <source>
        <dbReference type="RuleBase" id="RU003457"/>
    </source>
</evidence>
<dbReference type="Proteomes" id="UP001501170">
    <property type="component" value="Unassembled WGS sequence"/>
</dbReference>
<dbReference type="CDD" id="cd02247">
    <property type="entry name" value="cupin_pirin_C"/>
    <property type="match status" value="1"/>
</dbReference>
<dbReference type="PANTHER" id="PTHR13903">
    <property type="entry name" value="PIRIN-RELATED"/>
    <property type="match status" value="1"/>
</dbReference>
<evidence type="ECO:0000313" key="5">
    <source>
        <dbReference type="EMBL" id="GAA2390531.1"/>
    </source>
</evidence>
<gene>
    <name evidence="5" type="ORF">GCM10009855_33210</name>
</gene>
<dbReference type="InterPro" id="IPR008778">
    <property type="entry name" value="Pirin_C_dom"/>
</dbReference>
<evidence type="ECO:0000259" key="4">
    <source>
        <dbReference type="Pfam" id="PF05726"/>
    </source>
</evidence>
<dbReference type="Gene3D" id="2.60.120.10">
    <property type="entry name" value="Jelly Rolls"/>
    <property type="match status" value="2"/>
</dbReference>
<evidence type="ECO:0000256" key="1">
    <source>
        <dbReference type="ARBA" id="ARBA00008416"/>
    </source>
</evidence>